<reference evidence="1 2" key="1">
    <citation type="submission" date="2017-02" db="EMBL/GenBank/DDBJ databases">
        <title>The new phylogeny of genus Mycobacterium.</title>
        <authorList>
            <person name="Tortoli E."/>
            <person name="Trovato A."/>
            <person name="Cirillo D.M."/>
        </authorList>
    </citation>
    <scope>NUCLEOTIDE SEQUENCE [LARGE SCALE GENOMIC DNA]</scope>
    <source>
        <strain evidence="1 2">RW6</strain>
    </source>
</reference>
<dbReference type="Proteomes" id="UP000192448">
    <property type="component" value="Unassembled WGS sequence"/>
</dbReference>
<organism evidence="1 2">
    <name type="scientific">Mycobacterium aquaticum</name>
    <dbReference type="NCBI Taxonomy" id="1927124"/>
    <lineage>
        <taxon>Bacteria</taxon>
        <taxon>Bacillati</taxon>
        <taxon>Actinomycetota</taxon>
        <taxon>Actinomycetes</taxon>
        <taxon>Mycobacteriales</taxon>
        <taxon>Mycobacteriaceae</taxon>
        <taxon>Mycobacterium</taxon>
    </lineage>
</organism>
<keyword evidence="2" id="KW-1185">Reference proteome</keyword>
<dbReference type="AlphaFoldDB" id="A0A1X0B8Y2"/>
<accession>A0A1X0B8Y2</accession>
<dbReference type="STRING" id="1927124.BST13_05315"/>
<evidence type="ECO:0000313" key="1">
    <source>
        <dbReference type="EMBL" id="ORA38784.1"/>
    </source>
</evidence>
<evidence type="ECO:0000313" key="2">
    <source>
        <dbReference type="Proteomes" id="UP000192448"/>
    </source>
</evidence>
<dbReference type="OrthoDB" id="9799840at2"/>
<sequence length="133" mass="14333">MSIARLPSGSRFAPTIGFSAAVRAGQVIHVSGTTAVDASGQIVGDGDAYAQAREALWKIDAALREMGCQPRDVVQTRMYLTRVEDWEAVGRAHGEVFEDHRPAATMIVVAALLDPRMLVEVEAVAYRPEPGVE</sequence>
<gene>
    <name evidence="1" type="ORF">BST13_05315</name>
</gene>
<dbReference type="CDD" id="cd06154">
    <property type="entry name" value="YjgF_YER057c_UK114_like_6"/>
    <property type="match status" value="1"/>
</dbReference>
<protein>
    <recommendedName>
        <fullName evidence="3">Enamine deaminase RidA</fullName>
    </recommendedName>
</protein>
<proteinExistence type="predicted"/>
<dbReference type="PANTHER" id="PTHR43857">
    <property type="entry name" value="BLR7761 PROTEIN"/>
    <property type="match status" value="1"/>
</dbReference>
<dbReference type="Pfam" id="PF01042">
    <property type="entry name" value="Ribonuc_L-PSP"/>
    <property type="match status" value="1"/>
</dbReference>
<comment type="caution">
    <text evidence="1">The sequence shown here is derived from an EMBL/GenBank/DDBJ whole genome shotgun (WGS) entry which is preliminary data.</text>
</comment>
<dbReference type="EMBL" id="MVHF01000003">
    <property type="protein sequence ID" value="ORA38784.1"/>
    <property type="molecule type" value="Genomic_DNA"/>
</dbReference>
<name>A0A1X0B8Y2_9MYCO</name>
<dbReference type="InterPro" id="IPR035959">
    <property type="entry name" value="RutC-like_sf"/>
</dbReference>
<dbReference type="SUPFAM" id="SSF55298">
    <property type="entry name" value="YjgF-like"/>
    <property type="match status" value="1"/>
</dbReference>
<dbReference type="PANTHER" id="PTHR43857:SF1">
    <property type="entry name" value="YJGH FAMILY PROTEIN"/>
    <property type="match status" value="1"/>
</dbReference>
<dbReference type="InterPro" id="IPR006175">
    <property type="entry name" value="YjgF/YER057c/UK114"/>
</dbReference>
<dbReference type="Gene3D" id="3.30.1330.40">
    <property type="entry name" value="RutC-like"/>
    <property type="match status" value="1"/>
</dbReference>
<evidence type="ECO:0008006" key="3">
    <source>
        <dbReference type="Google" id="ProtNLM"/>
    </source>
</evidence>